<evidence type="ECO:0000256" key="4">
    <source>
        <dbReference type="ARBA" id="ARBA00007837"/>
    </source>
</evidence>
<dbReference type="Pfam" id="PF02896">
    <property type="entry name" value="PEP-utilizers_C"/>
    <property type="match status" value="1"/>
</dbReference>
<evidence type="ECO:0000256" key="15">
    <source>
        <dbReference type="PIRNR" id="PIRNR000854"/>
    </source>
</evidence>
<dbReference type="EMBL" id="CADIKB010000001">
    <property type="protein sequence ID" value="CAB3638554.1"/>
    <property type="molecule type" value="Genomic_DNA"/>
</dbReference>
<evidence type="ECO:0000259" key="17">
    <source>
        <dbReference type="Pfam" id="PF01326"/>
    </source>
</evidence>
<protein>
    <recommendedName>
        <fullName evidence="6 15">Phosphoenolpyruvate synthase</fullName>
        <shortName evidence="15">PEP synthase</shortName>
        <ecNumber evidence="5 15">2.7.9.2</ecNumber>
    </recommendedName>
    <alternativeName>
        <fullName evidence="13 15">Pyruvate, water dikinase</fullName>
    </alternativeName>
</protein>
<evidence type="ECO:0000313" key="19">
    <source>
        <dbReference type="EMBL" id="CAB3638554.1"/>
    </source>
</evidence>
<dbReference type="Gene3D" id="3.30.470.20">
    <property type="entry name" value="ATP-grasp fold, B domain"/>
    <property type="match status" value="1"/>
</dbReference>
<evidence type="ECO:0000256" key="2">
    <source>
        <dbReference type="ARBA" id="ARBA00002988"/>
    </source>
</evidence>
<evidence type="ECO:0000256" key="1">
    <source>
        <dbReference type="ARBA" id="ARBA00001946"/>
    </source>
</evidence>
<dbReference type="NCBIfam" id="TIGR01418">
    <property type="entry name" value="PEP_synth"/>
    <property type="match status" value="1"/>
</dbReference>
<feature type="domain" description="PEP-utilising enzyme mobile" evidence="16">
    <location>
        <begin position="386"/>
        <end position="455"/>
    </location>
</feature>
<dbReference type="Gene3D" id="3.50.30.10">
    <property type="entry name" value="Phosphohistidine domain"/>
    <property type="match status" value="1"/>
</dbReference>
<evidence type="ECO:0000256" key="9">
    <source>
        <dbReference type="ARBA" id="ARBA00022741"/>
    </source>
</evidence>
<gene>
    <name evidence="19" type="primary">ppsA_1</name>
    <name evidence="19" type="ORF">LMG22037_00076</name>
</gene>
<dbReference type="AlphaFoldDB" id="A0A6J4ZNT4"/>
<keyword evidence="12 15" id="KW-0460">Magnesium</keyword>
<dbReference type="NCBIfam" id="NF005057">
    <property type="entry name" value="PRK06464.1"/>
    <property type="match status" value="1"/>
</dbReference>
<dbReference type="FunFam" id="3.30.1490.20:FF:000010">
    <property type="entry name" value="Phosphoenolpyruvate synthase"/>
    <property type="match status" value="1"/>
</dbReference>
<comment type="similarity">
    <text evidence="4 15">Belongs to the PEP-utilizing enzyme family.</text>
</comment>
<keyword evidence="11 15" id="KW-0067">ATP-binding</keyword>
<dbReference type="InterPro" id="IPR023151">
    <property type="entry name" value="PEP_util_CS"/>
</dbReference>
<dbReference type="SUPFAM" id="SSF52009">
    <property type="entry name" value="Phosphohistidine domain"/>
    <property type="match status" value="1"/>
</dbReference>
<evidence type="ECO:0000256" key="7">
    <source>
        <dbReference type="ARBA" id="ARBA00022679"/>
    </source>
</evidence>
<dbReference type="InterPro" id="IPR008279">
    <property type="entry name" value="PEP-util_enz_mobile_dom"/>
</dbReference>
<evidence type="ECO:0000256" key="14">
    <source>
        <dbReference type="ARBA" id="ARBA00047700"/>
    </source>
</evidence>
<dbReference type="InterPro" id="IPR002192">
    <property type="entry name" value="PPDK_AMP/ATP-bd"/>
</dbReference>
<dbReference type="PIRSF" id="PIRSF000854">
    <property type="entry name" value="PEP_synthase"/>
    <property type="match status" value="1"/>
</dbReference>
<dbReference type="EC" id="2.7.9.2" evidence="5 15"/>
<dbReference type="GO" id="GO:0006094">
    <property type="term" value="P:gluconeogenesis"/>
    <property type="evidence" value="ECO:0007669"/>
    <property type="project" value="UniProtKB-UniPathway"/>
</dbReference>
<dbReference type="Proteomes" id="UP000494249">
    <property type="component" value="Unassembled WGS sequence"/>
</dbReference>
<comment type="catalytic activity">
    <reaction evidence="14 15">
        <text>pyruvate + ATP + H2O = phosphoenolpyruvate + AMP + phosphate + 2 H(+)</text>
        <dbReference type="Rhea" id="RHEA:11364"/>
        <dbReference type="ChEBI" id="CHEBI:15361"/>
        <dbReference type="ChEBI" id="CHEBI:15377"/>
        <dbReference type="ChEBI" id="CHEBI:15378"/>
        <dbReference type="ChEBI" id="CHEBI:30616"/>
        <dbReference type="ChEBI" id="CHEBI:43474"/>
        <dbReference type="ChEBI" id="CHEBI:58702"/>
        <dbReference type="ChEBI" id="CHEBI:456215"/>
        <dbReference type="EC" id="2.7.9.2"/>
    </reaction>
</comment>
<dbReference type="UniPathway" id="UPA00138"/>
<keyword evidence="10 15" id="KW-0418">Kinase</keyword>
<dbReference type="FunFam" id="3.30.470.20:FF:000017">
    <property type="entry name" value="Phosphoenolpyruvate synthase"/>
    <property type="match status" value="1"/>
</dbReference>
<keyword evidence="8 15" id="KW-0479">Metal-binding</keyword>
<dbReference type="Gene3D" id="3.20.20.60">
    <property type="entry name" value="Phosphoenolpyruvate-binding domains"/>
    <property type="match status" value="1"/>
</dbReference>
<proteinExistence type="inferred from homology"/>
<evidence type="ECO:0000259" key="16">
    <source>
        <dbReference type="Pfam" id="PF00391"/>
    </source>
</evidence>
<feature type="domain" description="Pyruvate phosphate dikinase AMP/ATP-binding" evidence="17">
    <location>
        <begin position="19"/>
        <end position="346"/>
    </location>
</feature>
<evidence type="ECO:0000313" key="20">
    <source>
        <dbReference type="Proteomes" id="UP000494249"/>
    </source>
</evidence>
<evidence type="ECO:0000256" key="13">
    <source>
        <dbReference type="ARBA" id="ARBA00033470"/>
    </source>
</evidence>
<dbReference type="InterPro" id="IPR006319">
    <property type="entry name" value="PEP_synth"/>
</dbReference>
<feature type="domain" description="PEP-utilising enzyme C-terminal" evidence="18">
    <location>
        <begin position="480"/>
        <end position="789"/>
    </location>
</feature>
<dbReference type="GO" id="GO:0008986">
    <property type="term" value="F:pyruvate, water dikinase activity"/>
    <property type="evidence" value="ECO:0007669"/>
    <property type="project" value="UniProtKB-EC"/>
</dbReference>
<dbReference type="PANTHER" id="PTHR43030">
    <property type="entry name" value="PHOSPHOENOLPYRUVATE SYNTHASE"/>
    <property type="match status" value="1"/>
</dbReference>
<dbReference type="RefSeq" id="WP_175144957.1">
    <property type="nucleotide sequence ID" value="NZ_CADFGL010000001.1"/>
</dbReference>
<reference evidence="19 20" key="1">
    <citation type="submission" date="2020-04" db="EMBL/GenBank/DDBJ databases">
        <authorList>
            <person name="De Canck E."/>
        </authorList>
    </citation>
    <scope>NUCLEOTIDE SEQUENCE [LARGE SCALE GENOMIC DNA]</scope>
    <source>
        <strain evidence="19 20">LMG 22037</strain>
    </source>
</reference>
<dbReference type="Gene3D" id="3.30.1490.20">
    <property type="entry name" value="ATP-grasp fold, A domain"/>
    <property type="match status" value="1"/>
</dbReference>
<dbReference type="InterPro" id="IPR015813">
    <property type="entry name" value="Pyrv/PenolPyrv_kinase-like_dom"/>
</dbReference>
<dbReference type="GO" id="GO:0046872">
    <property type="term" value="F:metal ion binding"/>
    <property type="evidence" value="ECO:0007669"/>
    <property type="project" value="UniProtKB-KW"/>
</dbReference>
<dbReference type="InterPro" id="IPR040442">
    <property type="entry name" value="Pyrv_kinase-like_dom_sf"/>
</dbReference>
<dbReference type="InterPro" id="IPR000121">
    <property type="entry name" value="PEP_util_C"/>
</dbReference>
<comment type="function">
    <text evidence="2 15">Catalyzes the phosphorylation of pyruvate to phosphoenolpyruvate.</text>
</comment>
<evidence type="ECO:0000256" key="5">
    <source>
        <dbReference type="ARBA" id="ARBA00011996"/>
    </source>
</evidence>
<evidence type="ECO:0000256" key="8">
    <source>
        <dbReference type="ARBA" id="ARBA00022723"/>
    </source>
</evidence>
<evidence type="ECO:0000256" key="6">
    <source>
        <dbReference type="ARBA" id="ARBA00021623"/>
    </source>
</evidence>
<dbReference type="PROSITE" id="PS00370">
    <property type="entry name" value="PEP_ENZYMES_PHOS_SITE"/>
    <property type="match status" value="1"/>
</dbReference>
<dbReference type="InterPro" id="IPR036637">
    <property type="entry name" value="Phosphohistidine_dom_sf"/>
</dbReference>
<dbReference type="GO" id="GO:0005524">
    <property type="term" value="F:ATP binding"/>
    <property type="evidence" value="ECO:0007669"/>
    <property type="project" value="UniProtKB-KW"/>
</dbReference>
<keyword evidence="7 15" id="KW-0808">Transferase</keyword>
<comment type="cofactor">
    <cofactor evidence="1 15">
        <name>Mg(2+)</name>
        <dbReference type="ChEBI" id="CHEBI:18420"/>
    </cofactor>
</comment>
<evidence type="ECO:0000256" key="3">
    <source>
        <dbReference type="ARBA" id="ARBA00004742"/>
    </source>
</evidence>
<evidence type="ECO:0000259" key="18">
    <source>
        <dbReference type="Pfam" id="PF02896"/>
    </source>
</evidence>
<dbReference type="PROSITE" id="PS00742">
    <property type="entry name" value="PEP_ENZYMES_2"/>
    <property type="match status" value="1"/>
</dbReference>
<keyword evidence="9 15" id="KW-0547">Nucleotide-binding</keyword>
<dbReference type="Pfam" id="PF01326">
    <property type="entry name" value="PPDK_N"/>
    <property type="match status" value="1"/>
</dbReference>
<dbReference type="SUPFAM" id="SSF51621">
    <property type="entry name" value="Phosphoenolpyruvate/pyruvate domain"/>
    <property type="match status" value="1"/>
</dbReference>
<dbReference type="PANTHER" id="PTHR43030:SF1">
    <property type="entry name" value="PHOSPHOENOLPYRUVATE SYNTHASE"/>
    <property type="match status" value="1"/>
</dbReference>
<dbReference type="InterPro" id="IPR018274">
    <property type="entry name" value="PEP_util_AS"/>
</dbReference>
<comment type="pathway">
    <text evidence="3 15">Carbohydrate biosynthesis; gluconeogenesis.</text>
</comment>
<sequence length="814" mass="89105">MDEQHVVEFANLRRTDIYRVGGKNASLGEMVANLGTRGIKVPPGFAITAAAYRHFIEANGLMHVISATLAELADGKTTLAEAGLAIRHAIMRGEWPDETARAVRNAYAALSLNAGLVDADVAVRSSATAEDLPDASFAGQQESFLNVRGERALLEACRRCYASLFTDRAISYRQAKGFDHLRVALSVGVQRMVRSDLAGAGVMFSIDTETGFEKIVLINAAWGLGENVVQGTVDPDEYEVFKPLLAQSGYSPIVEKKRGNKELKFVYTDEPERPTRNVPTSRAERAAFVLTDEEILCLGRWACAIEEHYGQPMDIEWAKDGRTGDIFIVQARPETVESRKEASAVKTYRIGKTGRKLVSGVSIGEAVAVGPVCVIDSPRDSARFVDGAILVTTNTDPDWVPLMRRAAAIVTDHGGRTSHAAIVSRELGLPAIVGAGNATRLLHDEQKVTVSCAEGREGFVYEGTAEYKVEDIDFRGIPPTRIKVMLNLANPAAAFRWWRVPADGVGLARMEFVVSNHIRIHPMALVHYDALSNEAARRAIAELTAGYEPRTGYFVEQLARGLGRIAAVQYPHPVIVRMSDFKTNEYANLIGGSDFEPKEENPMLGFRGASRYYSERYRDGFALECQAIRRLRNQMGFDNVIVMIPFCRSTKEADRVLEVMAQNGLKRGENGLQVYVMCEIPSNVILARAFAQRFDGFSIGSNDLTQLTLGVDRDSVELAELFDEQDEAVRWMIERVVAESHEAGAHIGLCGQAPSDHPEFAGFLVSCGIDSISVTPDSFIAVKERVAAAEAATPRASVAEAYTGTDAMRPRDHA</sequence>
<dbReference type="SUPFAM" id="SSF56059">
    <property type="entry name" value="Glutathione synthetase ATP-binding domain-like"/>
    <property type="match status" value="1"/>
</dbReference>
<evidence type="ECO:0000256" key="10">
    <source>
        <dbReference type="ARBA" id="ARBA00022777"/>
    </source>
</evidence>
<keyword evidence="19" id="KW-0670">Pyruvate</keyword>
<dbReference type="InterPro" id="IPR013815">
    <property type="entry name" value="ATP_grasp_subdomain_1"/>
</dbReference>
<evidence type="ECO:0000256" key="12">
    <source>
        <dbReference type="ARBA" id="ARBA00022842"/>
    </source>
</evidence>
<accession>A0A6J4ZNT4</accession>
<name>A0A6J4ZNT4_9BURK</name>
<dbReference type="Pfam" id="PF00391">
    <property type="entry name" value="PEP-utilizers"/>
    <property type="match status" value="1"/>
</dbReference>
<organism evidence="19 20">
    <name type="scientific">Paraburkholderia phenoliruptrix</name>
    <dbReference type="NCBI Taxonomy" id="252970"/>
    <lineage>
        <taxon>Bacteria</taxon>
        <taxon>Pseudomonadati</taxon>
        <taxon>Pseudomonadota</taxon>
        <taxon>Betaproteobacteria</taxon>
        <taxon>Burkholderiales</taxon>
        <taxon>Burkholderiaceae</taxon>
        <taxon>Paraburkholderia</taxon>
    </lineage>
</organism>
<evidence type="ECO:0000256" key="11">
    <source>
        <dbReference type="ARBA" id="ARBA00022840"/>
    </source>
</evidence>